<dbReference type="RefSeq" id="WP_408159336.1">
    <property type="nucleotide sequence ID" value="NZ_JAQQFM010000007.1"/>
</dbReference>
<proteinExistence type="predicted"/>
<comment type="subcellular location">
    <subcellularLocation>
        <location evidence="1">Membrane</location>
        <topology evidence="1">Multi-pass membrane protein</topology>
    </subcellularLocation>
</comment>
<gene>
    <name evidence="9" type="ORF">PQR62_17845</name>
</gene>
<evidence type="ECO:0000256" key="3">
    <source>
        <dbReference type="ARBA" id="ARBA00022692"/>
    </source>
</evidence>
<reference evidence="9 10" key="1">
    <citation type="journal article" date="2024" name="Chem. Sci.">
        <title>Discovery of megapolipeptins by genome mining of a Burkholderiales bacteria collection.</title>
        <authorList>
            <person name="Paulo B.S."/>
            <person name="Recchia M.J.J."/>
            <person name="Lee S."/>
            <person name="Fergusson C.H."/>
            <person name="Romanowski S.B."/>
            <person name="Hernandez A."/>
            <person name="Krull N."/>
            <person name="Liu D.Y."/>
            <person name="Cavanagh H."/>
            <person name="Bos A."/>
            <person name="Gray C.A."/>
            <person name="Murphy B.T."/>
            <person name="Linington R.G."/>
            <person name="Eustaquio A.S."/>
        </authorList>
    </citation>
    <scope>NUCLEOTIDE SEQUENCE [LARGE SCALE GENOMIC DNA]</scope>
    <source>
        <strain evidence="9 10">RL21-008-BIB-A</strain>
    </source>
</reference>
<keyword evidence="4 7" id="KW-1133">Transmembrane helix</keyword>
<organism evidence="9 10">
    <name type="scientific">Herbaspirillum lusitanum</name>
    <dbReference type="NCBI Taxonomy" id="213312"/>
    <lineage>
        <taxon>Bacteria</taxon>
        <taxon>Pseudomonadati</taxon>
        <taxon>Pseudomonadota</taxon>
        <taxon>Betaproteobacteria</taxon>
        <taxon>Burkholderiales</taxon>
        <taxon>Oxalobacteraceae</taxon>
        <taxon>Herbaspirillum</taxon>
    </lineage>
</organism>
<dbReference type="Proteomes" id="UP001629246">
    <property type="component" value="Unassembled WGS sequence"/>
</dbReference>
<sequence length="395" mass="43189">MSAPTQHDLNTPPVAAQAHSSPPQQQRPLRRLAASFLRDRLLHILLLLCVLLSLGQLTRLPEYPRWIEWNTICTLAGLMLLTKGIELSGYLDHIGRQLLARMHSERMLALFLVSASALLSTVLTNDIALFIVVPLTLGLRKTSSLPVGKLIIFEALAVNAGSLLTPIGNPQNILLWQQSHLSFAAFTWQMAPLAAAGFAVLLIATCCAFPAQQIKVSGQDDSHAWNLRQLLACALLYAAFVAAVESGFSAWGLLAVVLFMLLCYRHILLDVDWSLIAVFMLMFIDIHLLTEIGLLQQWLQGIVHFSQGAVFLTGVLGSQIISNVPATILLLEYLPAGKTIAYAVNAGGFGFVLGSLANLIALRMADEKGIWLRFHFYSVPLLAISAALAWLLLML</sequence>
<feature type="transmembrane region" description="Helical" evidence="7">
    <location>
        <begin position="302"/>
        <end position="321"/>
    </location>
</feature>
<name>A0ABW9AD18_9BURK</name>
<accession>A0ABW9AD18</accession>
<feature type="compositionally biased region" description="Low complexity" evidence="6">
    <location>
        <begin position="12"/>
        <end position="26"/>
    </location>
</feature>
<evidence type="ECO:0000256" key="5">
    <source>
        <dbReference type="ARBA" id="ARBA00023136"/>
    </source>
</evidence>
<keyword evidence="2" id="KW-0813">Transport</keyword>
<dbReference type="PANTHER" id="PTHR43568">
    <property type="entry name" value="P PROTEIN"/>
    <property type="match status" value="1"/>
</dbReference>
<evidence type="ECO:0000313" key="10">
    <source>
        <dbReference type="Proteomes" id="UP001629246"/>
    </source>
</evidence>
<dbReference type="InterPro" id="IPR051475">
    <property type="entry name" value="Diverse_Ion_Transporter"/>
</dbReference>
<keyword evidence="5 7" id="KW-0472">Membrane</keyword>
<evidence type="ECO:0000313" key="9">
    <source>
        <dbReference type="EMBL" id="MFL9926144.1"/>
    </source>
</evidence>
<dbReference type="EMBL" id="JAQQFM010000007">
    <property type="protein sequence ID" value="MFL9926144.1"/>
    <property type="molecule type" value="Genomic_DNA"/>
</dbReference>
<evidence type="ECO:0000256" key="7">
    <source>
        <dbReference type="SAM" id="Phobius"/>
    </source>
</evidence>
<comment type="caution">
    <text evidence="9">The sequence shown here is derived from an EMBL/GenBank/DDBJ whole genome shotgun (WGS) entry which is preliminary data.</text>
</comment>
<evidence type="ECO:0000256" key="2">
    <source>
        <dbReference type="ARBA" id="ARBA00022448"/>
    </source>
</evidence>
<evidence type="ECO:0000256" key="1">
    <source>
        <dbReference type="ARBA" id="ARBA00004141"/>
    </source>
</evidence>
<protein>
    <submittedName>
        <fullName evidence="9">SLC13 family permease</fullName>
    </submittedName>
</protein>
<dbReference type="PANTHER" id="PTHR43568:SF1">
    <property type="entry name" value="P PROTEIN"/>
    <property type="match status" value="1"/>
</dbReference>
<evidence type="ECO:0000256" key="6">
    <source>
        <dbReference type="SAM" id="MobiDB-lite"/>
    </source>
</evidence>
<feature type="region of interest" description="Disordered" evidence="6">
    <location>
        <begin position="1"/>
        <end position="27"/>
    </location>
</feature>
<feature type="transmembrane region" description="Helical" evidence="7">
    <location>
        <begin position="374"/>
        <end position="393"/>
    </location>
</feature>
<dbReference type="Pfam" id="PF03600">
    <property type="entry name" value="CitMHS"/>
    <property type="match status" value="1"/>
</dbReference>
<keyword evidence="10" id="KW-1185">Reference proteome</keyword>
<feature type="transmembrane region" description="Helical" evidence="7">
    <location>
        <begin position="273"/>
        <end position="290"/>
    </location>
</feature>
<keyword evidence="3 7" id="KW-0812">Transmembrane</keyword>
<feature type="transmembrane region" description="Helical" evidence="7">
    <location>
        <begin position="341"/>
        <end position="362"/>
    </location>
</feature>
<feature type="transmembrane region" description="Helical" evidence="7">
    <location>
        <begin position="108"/>
        <end position="133"/>
    </location>
</feature>
<feature type="transmembrane region" description="Helical" evidence="7">
    <location>
        <begin position="40"/>
        <end position="57"/>
    </location>
</feature>
<feature type="transmembrane region" description="Helical" evidence="7">
    <location>
        <begin position="186"/>
        <end position="209"/>
    </location>
</feature>
<dbReference type="InterPro" id="IPR004680">
    <property type="entry name" value="Cit_transptr-like_dom"/>
</dbReference>
<feature type="transmembrane region" description="Helical" evidence="7">
    <location>
        <begin position="230"/>
        <end position="261"/>
    </location>
</feature>
<evidence type="ECO:0000259" key="8">
    <source>
        <dbReference type="Pfam" id="PF03600"/>
    </source>
</evidence>
<feature type="domain" description="Citrate transporter-like" evidence="8">
    <location>
        <begin position="46"/>
        <end position="331"/>
    </location>
</feature>
<evidence type="ECO:0000256" key="4">
    <source>
        <dbReference type="ARBA" id="ARBA00022989"/>
    </source>
</evidence>